<dbReference type="PRINTS" id="PR00143">
    <property type="entry name" value="CITRTSNTHASE"/>
</dbReference>
<dbReference type="InterPro" id="IPR016142">
    <property type="entry name" value="Citrate_synth-like_lrg_a-sub"/>
</dbReference>
<dbReference type="InterPro" id="IPR036969">
    <property type="entry name" value="Citrate_synthase_sf"/>
</dbReference>
<gene>
    <name evidence="7" type="ORF">IAB44_02105</name>
</gene>
<dbReference type="AlphaFoldDB" id="A0A9D1JIV4"/>
<reference evidence="7" key="1">
    <citation type="submission" date="2020-10" db="EMBL/GenBank/DDBJ databases">
        <authorList>
            <person name="Gilroy R."/>
        </authorList>
    </citation>
    <scope>NUCLEOTIDE SEQUENCE</scope>
    <source>
        <strain evidence="7">CHK190-19873</strain>
    </source>
</reference>
<dbReference type="EMBL" id="DVIQ01000012">
    <property type="protein sequence ID" value="HIS30332.1"/>
    <property type="molecule type" value="Genomic_DNA"/>
</dbReference>
<comment type="caution">
    <text evidence="7">The sequence shown here is derived from an EMBL/GenBank/DDBJ whole genome shotgun (WGS) entry which is preliminary data.</text>
</comment>
<evidence type="ECO:0000256" key="4">
    <source>
        <dbReference type="ARBA" id="ARBA00049288"/>
    </source>
</evidence>
<proteinExistence type="inferred from homology"/>
<comment type="catalytic activity">
    <reaction evidence="4">
        <text>oxaloacetate + acetyl-CoA + H2O = citrate + CoA + H(+)</text>
        <dbReference type="Rhea" id="RHEA:16845"/>
        <dbReference type="ChEBI" id="CHEBI:15377"/>
        <dbReference type="ChEBI" id="CHEBI:15378"/>
        <dbReference type="ChEBI" id="CHEBI:16452"/>
        <dbReference type="ChEBI" id="CHEBI:16947"/>
        <dbReference type="ChEBI" id="CHEBI:57287"/>
        <dbReference type="ChEBI" id="CHEBI:57288"/>
        <dbReference type="EC" id="2.3.3.16"/>
    </reaction>
</comment>
<accession>A0A9D1JIV4</accession>
<dbReference type="InterPro" id="IPR024176">
    <property type="entry name" value="Citrate_synthase_bac-typ"/>
</dbReference>
<evidence type="ECO:0000313" key="8">
    <source>
        <dbReference type="Proteomes" id="UP000823935"/>
    </source>
</evidence>
<comment type="pathway">
    <text evidence="1">Carbohydrate metabolism; tricarboxylic acid cycle.</text>
</comment>
<name>A0A9D1JIV4_9FIRM</name>
<evidence type="ECO:0000256" key="6">
    <source>
        <dbReference type="PIRSR" id="PIRSR001369-1"/>
    </source>
</evidence>
<dbReference type="SUPFAM" id="SSF48256">
    <property type="entry name" value="Citrate synthase"/>
    <property type="match status" value="1"/>
</dbReference>
<dbReference type="InterPro" id="IPR016143">
    <property type="entry name" value="Citrate_synth-like_sm_a-sub"/>
</dbReference>
<sequence>MSINVYSEITPEILDLAKQCYDVSQIEQELYTKYEVKRGLRDLNGKGVLAGLTDISEVRSSVEVDGKSVPCEGKLFYRGYDIEELVQGFLNDQRYGFEEITYLLLTGNLPTCEQLESFSRLLGSYRSLPTSFVRDIIMKAPSQDMMNTLARSVLTLYSYDDRADDVTIPNVLRQCLQLIALFPLLSVYGYQAYKHYHDGASLFIHPPVAELSTAENILHVLRADSKYTDLEARILDIALILHMEHGGGNNSTFTTHVVSSSGTDTYSSMAASLGSLKGPRHGGANIKVVRMFEDMKSNLPDWKDEDAICDYLRALLHKEAFDHAGLIYGMGHAVYSISDPRANIFKGFVKKLAQEKGREEEFELYSAVERLAPMVIGQERKIYKGVSANVDFYSGFVYSMLDLPTELFTPIFAIARVVGWSAHRIEELSNNGKIIRPAYKSIAEHQKYIPIKKRK</sequence>
<evidence type="ECO:0000256" key="1">
    <source>
        <dbReference type="ARBA" id="ARBA00005163"/>
    </source>
</evidence>
<dbReference type="Gene3D" id="1.10.230.10">
    <property type="entry name" value="Cytochrome P450-Terp, domain 2"/>
    <property type="match status" value="1"/>
</dbReference>
<dbReference type="InterPro" id="IPR002020">
    <property type="entry name" value="Citrate_synthase"/>
</dbReference>
<dbReference type="Proteomes" id="UP000823935">
    <property type="component" value="Unassembled WGS sequence"/>
</dbReference>
<evidence type="ECO:0000313" key="7">
    <source>
        <dbReference type="EMBL" id="HIS30332.1"/>
    </source>
</evidence>
<dbReference type="PANTHER" id="PTHR11739:SF4">
    <property type="entry name" value="CITRATE SYNTHASE, PEROXISOMAL"/>
    <property type="match status" value="1"/>
</dbReference>
<keyword evidence="3 5" id="KW-0808">Transferase</keyword>
<dbReference type="PIRSF" id="PIRSF001369">
    <property type="entry name" value="Citrate_synth"/>
    <property type="match status" value="1"/>
</dbReference>
<dbReference type="CDD" id="cd06113">
    <property type="entry name" value="citrate_synt_like_1_2"/>
    <property type="match status" value="1"/>
</dbReference>
<dbReference type="Pfam" id="PF00285">
    <property type="entry name" value="Citrate_synt"/>
    <property type="match status" value="1"/>
</dbReference>
<dbReference type="PANTHER" id="PTHR11739">
    <property type="entry name" value="CITRATE SYNTHASE"/>
    <property type="match status" value="1"/>
</dbReference>
<evidence type="ECO:0000256" key="2">
    <source>
        <dbReference type="ARBA" id="ARBA00010566"/>
    </source>
</evidence>
<evidence type="ECO:0000256" key="5">
    <source>
        <dbReference type="PIRNR" id="PIRNR001369"/>
    </source>
</evidence>
<dbReference type="GO" id="GO:0006099">
    <property type="term" value="P:tricarboxylic acid cycle"/>
    <property type="evidence" value="ECO:0007669"/>
    <property type="project" value="InterPro"/>
</dbReference>
<dbReference type="GO" id="GO:0036440">
    <property type="term" value="F:citrate synthase activity"/>
    <property type="evidence" value="ECO:0007669"/>
    <property type="project" value="UniProtKB-EC"/>
</dbReference>
<protein>
    <recommendedName>
        <fullName evidence="5">Citrate synthase</fullName>
    </recommendedName>
</protein>
<dbReference type="NCBIfam" id="NF010635">
    <property type="entry name" value="PRK14032.1"/>
    <property type="match status" value="1"/>
</dbReference>
<feature type="active site" evidence="6">
    <location>
        <position position="332"/>
    </location>
</feature>
<organism evidence="7 8">
    <name type="scientific">Candidatus Limivivens intestinipullorum</name>
    <dbReference type="NCBI Taxonomy" id="2840858"/>
    <lineage>
        <taxon>Bacteria</taxon>
        <taxon>Bacillati</taxon>
        <taxon>Bacillota</taxon>
        <taxon>Clostridia</taxon>
        <taxon>Lachnospirales</taxon>
        <taxon>Lachnospiraceae</taxon>
        <taxon>Lachnospiraceae incertae sedis</taxon>
        <taxon>Candidatus Limivivens</taxon>
    </lineage>
</organism>
<dbReference type="Gene3D" id="1.10.580.10">
    <property type="entry name" value="Citrate Synthase, domain 1"/>
    <property type="match status" value="1"/>
</dbReference>
<feature type="active site" evidence="6">
    <location>
        <position position="391"/>
    </location>
</feature>
<dbReference type="GO" id="GO:0005975">
    <property type="term" value="P:carbohydrate metabolic process"/>
    <property type="evidence" value="ECO:0007669"/>
    <property type="project" value="TreeGrafter"/>
</dbReference>
<evidence type="ECO:0000256" key="3">
    <source>
        <dbReference type="ARBA" id="ARBA00022679"/>
    </source>
</evidence>
<comment type="similarity">
    <text evidence="2 5">Belongs to the citrate synthase family.</text>
</comment>
<dbReference type="GO" id="GO:0005829">
    <property type="term" value="C:cytosol"/>
    <property type="evidence" value="ECO:0007669"/>
    <property type="project" value="TreeGrafter"/>
</dbReference>
<reference evidence="7" key="2">
    <citation type="journal article" date="2021" name="PeerJ">
        <title>Extensive microbial diversity within the chicken gut microbiome revealed by metagenomics and culture.</title>
        <authorList>
            <person name="Gilroy R."/>
            <person name="Ravi A."/>
            <person name="Getino M."/>
            <person name="Pursley I."/>
            <person name="Horton D.L."/>
            <person name="Alikhan N.F."/>
            <person name="Baker D."/>
            <person name="Gharbi K."/>
            <person name="Hall N."/>
            <person name="Watson M."/>
            <person name="Adriaenssens E.M."/>
            <person name="Foster-Nyarko E."/>
            <person name="Jarju S."/>
            <person name="Secka A."/>
            <person name="Antonio M."/>
            <person name="Oren A."/>
            <person name="Chaudhuri R.R."/>
            <person name="La Ragione R."/>
            <person name="Hildebrand F."/>
            <person name="Pallen M.J."/>
        </authorList>
    </citation>
    <scope>NUCLEOTIDE SEQUENCE</scope>
    <source>
        <strain evidence="7">CHK190-19873</strain>
    </source>
</reference>